<dbReference type="EMBL" id="CM004475">
    <property type="protein sequence ID" value="OCT77993.1"/>
    <property type="molecule type" value="Genomic_DNA"/>
</dbReference>
<dbReference type="AlphaFoldDB" id="A0A974CR18"/>
<gene>
    <name evidence="1" type="ORF">XELAEV_18029090mg</name>
</gene>
<protein>
    <submittedName>
        <fullName evidence="1">Uncharacterized protein</fullName>
    </submittedName>
</protein>
<accession>A0A974CR18</accession>
<name>A0A974CR18_XENLA</name>
<evidence type="ECO:0000313" key="1">
    <source>
        <dbReference type="EMBL" id="OCT77993.1"/>
    </source>
</evidence>
<evidence type="ECO:0000313" key="2">
    <source>
        <dbReference type="Proteomes" id="UP000694892"/>
    </source>
</evidence>
<dbReference type="Proteomes" id="UP000694892">
    <property type="component" value="Chromosome 5S"/>
</dbReference>
<organism evidence="1 2">
    <name type="scientific">Xenopus laevis</name>
    <name type="common">African clawed frog</name>
    <dbReference type="NCBI Taxonomy" id="8355"/>
    <lineage>
        <taxon>Eukaryota</taxon>
        <taxon>Metazoa</taxon>
        <taxon>Chordata</taxon>
        <taxon>Craniata</taxon>
        <taxon>Vertebrata</taxon>
        <taxon>Euteleostomi</taxon>
        <taxon>Amphibia</taxon>
        <taxon>Batrachia</taxon>
        <taxon>Anura</taxon>
        <taxon>Pipoidea</taxon>
        <taxon>Pipidae</taxon>
        <taxon>Xenopodinae</taxon>
        <taxon>Xenopus</taxon>
        <taxon>Xenopus</taxon>
    </lineage>
</organism>
<proteinExistence type="predicted"/>
<reference evidence="2" key="1">
    <citation type="journal article" date="2016" name="Nature">
        <title>Genome evolution in the allotetraploid frog Xenopus laevis.</title>
        <authorList>
            <person name="Session A.M."/>
            <person name="Uno Y."/>
            <person name="Kwon T."/>
            <person name="Chapman J.A."/>
            <person name="Toyoda A."/>
            <person name="Takahashi S."/>
            <person name="Fukui A."/>
            <person name="Hikosaka A."/>
            <person name="Suzuki A."/>
            <person name="Kondo M."/>
            <person name="van Heeringen S.J."/>
            <person name="Quigley I."/>
            <person name="Heinz S."/>
            <person name="Ogino H."/>
            <person name="Ochi H."/>
            <person name="Hellsten U."/>
            <person name="Lyons J.B."/>
            <person name="Simakov O."/>
            <person name="Putnam N."/>
            <person name="Stites J."/>
            <person name="Kuroki Y."/>
            <person name="Tanaka T."/>
            <person name="Michiue T."/>
            <person name="Watanabe M."/>
            <person name="Bogdanovic O."/>
            <person name="Lister R."/>
            <person name="Georgiou G."/>
            <person name="Paranjpe S.S."/>
            <person name="van Kruijsbergen I."/>
            <person name="Shu S."/>
            <person name="Carlson J."/>
            <person name="Kinoshita T."/>
            <person name="Ohta Y."/>
            <person name="Mawaribuchi S."/>
            <person name="Jenkins J."/>
            <person name="Grimwood J."/>
            <person name="Schmutz J."/>
            <person name="Mitros T."/>
            <person name="Mozaffari S.V."/>
            <person name="Suzuki Y."/>
            <person name="Haramoto Y."/>
            <person name="Yamamoto T.S."/>
            <person name="Takagi C."/>
            <person name="Heald R."/>
            <person name="Miller K."/>
            <person name="Haudenschild C."/>
            <person name="Kitzman J."/>
            <person name="Nakayama T."/>
            <person name="Izutsu Y."/>
            <person name="Robert J."/>
            <person name="Fortriede J."/>
            <person name="Burns K."/>
            <person name="Lotay V."/>
            <person name="Karimi K."/>
            <person name="Yasuoka Y."/>
            <person name="Dichmann D.S."/>
            <person name="Flajnik M.F."/>
            <person name="Houston D.W."/>
            <person name="Shendure J."/>
            <person name="DuPasquier L."/>
            <person name="Vize P.D."/>
            <person name="Zorn A.M."/>
            <person name="Ito M."/>
            <person name="Marcotte E.M."/>
            <person name="Wallingford J.B."/>
            <person name="Ito Y."/>
            <person name="Asashima M."/>
            <person name="Ueno N."/>
            <person name="Matsuda Y."/>
            <person name="Veenstra G.J."/>
            <person name="Fujiyama A."/>
            <person name="Harland R.M."/>
            <person name="Taira M."/>
            <person name="Rokhsar D.S."/>
        </authorList>
    </citation>
    <scope>NUCLEOTIDE SEQUENCE [LARGE SCALE GENOMIC DNA]</scope>
    <source>
        <strain evidence="2">J</strain>
    </source>
</reference>
<sequence length="408" mass="45745">MDKITGPRTDLLGTGRRYQWAGFFAEKLTTEGKLLLIPVCAGCGGELRWGIIEVEGSCASCHRKHYVGPFYLDQLPPNVRVVDKLLTKLKMQTHPAVIAEPQLLLFTGQLPPEPVVQSSPKPVTPEASMPVTELPLQSVEVDQTVPELEECVPDVVAAPLLDASVVPPPDTATPAQSLIPPSIIAVDETAAVAQKHDRGKHHAQFQGNTTGTPWQEDWEQYGVDSVSAVGNRSVLPISEACFPSAAITDEDTILPKEATEFWVLPGEASPREFRAISKVQRKINYEVHQPWGYFMSYAPEWIYRRVEACLKDWVDQDILLYLQLDRNSLELHNSMARNQAKEQVTACLLKWWLGRTVLRTHVRSVCKRAPERRLSTNVEVGDGRVIEKPHPAYYTSHAITKHWFHRMV</sequence>